<feature type="domain" description="RNase H type-1" evidence="1">
    <location>
        <begin position="121"/>
        <end position="192"/>
    </location>
</feature>
<dbReference type="InterPro" id="IPR012337">
    <property type="entry name" value="RNaseH-like_sf"/>
</dbReference>
<evidence type="ECO:0000313" key="3">
    <source>
        <dbReference type="Proteomes" id="UP000596145"/>
    </source>
</evidence>
<evidence type="ECO:0000259" key="1">
    <source>
        <dbReference type="Pfam" id="PF00075"/>
    </source>
</evidence>
<dbReference type="Gene3D" id="3.30.420.10">
    <property type="entry name" value="Ribonuclease H-like superfamily/Ribonuclease H"/>
    <property type="match status" value="2"/>
</dbReference>
<gene>
    <name evidence="2" type="ORF">I6I10_02465</name>
</gene>
<dbReference type="GO" id="GO:0004523">
    <property type="term" value="F:RNA-DNA hybrid ribonuclease activity"/>
    <property type="evidence" value="ECO:0007669"/>
    <property type="project" value="InterPro"/>
</dbReference>
<dbReference type="SUPFAM" id="SSF53098">
    <property type="entry name" value="Ribonuclease H-like"/>
    <property type="match status" value="1"/>
</dbReference>
<dbReference type="GO" id="GO:0003676">
    <property type="term" value="F:nucleic acid binding"/>
    <property type="evidence" value="ECO:0007669"/>
    <property type="project" value="InterPro"/>
</dbReference>
<name>A0A7T4JVF2_9CORY</name>
<dbReference type="AlphaFoldDB" id="A0A7T4JVF2"/>
<dbReference type="Proteomes" id="UP000596145">
    <property type="component" value="Chromosome"/>
</dbReference>
<reference evidence="2 3" key="1">
    <citation type="submission" date="2020-12" db="EMBL/GenBank/DDBJ databases">
        <title>FDA dAtabase for Regulatory Grade micrObial Sequences (FDA-ARGOS): Supporting development and validation of Infectious Disease Dx tests.</title>
        <authorList>
            <person name="Sproer C."/>
            <person name="Gronow S."/>
            <person name="Severitt S."/>
            <person name="Schroder I."/>
            <person name="Tallon L."/>
            <person name="Sadzewicz L."/>
            <person name="Zhao X."/>
            <person name="Boylan J."/>
            <person name="Ott S."/>
            <person name="Bowen H."/>
            <person name="Vavikolanu K."/>
            <person name="Mehta A."/>
            <person name="Aluvathingal J."/>
            <person name="Nadendla S."/>
            <person name="Lowell S."/>
            <person name="Myers T."/>
            <person name="Yan Y."/>
            <person name="Sichtig H."/>
        </authorList>
    </citation>
    <scope>NUCLEOTIDE SEQUENCE [LARGE SCALE GENOMIC DNA]</scope>
    <source>
        <strain evidence="2 3">FDAARGOS_1053</strain>
    </source>
</reference>
<dbReference type="RefSeq" id="WP_084037217.1">
    <property type="nucleotide sequence ID" value="NZ_CP066007.1"/>
</dbReference>
<dbReference type="InterPro" id="IPR002156">
    <property type="entry name" value="RNaseH_domain"/>
</dbReference>
<accession>A0A7T4JVF2</accession>
<dbReference type="GeneID" id="92758824"/>
<organism evidence="2 3">
    <name type="scientific">Corynebacterium glucuronolyticum</name>
    <dbReference type="NCBI Taxonomy" id="39791"/>
    <lineage>
        <taxon>Bacteria</taxon>
        <taxon>Bacillati</taxon>
        <taxon>Actinomycetota</taxon>
        <taxon>Actinomycetes</taxon>
        <taxon>Mycobacteriales</taxon>
        <taxon>Corynebacteriaceae</taxon>
        <taxon>Corynebacterium</taxon>
    </lineage>
</organism>
<proteinExistence type="predicted"/>
<protein>
    <recommendedName>
        <fullName evidence="1">RNase H type-1 domain-containing protein</fullName>
    </recommendedName>
</protein>
<dbReference type="OrthoDB" id="4923321at2"/>
<evidence type="ECO:0000313" key="2">
    <source>
        <dbReference type="EMBL" id="QQB46816.1"/>
    </source>
</evidence>
<dbReference type="Pfam" id="PF00075">
    <property type="entry name" value="RNase_H"/>
    <property type="match status" value="1"/>
</dbReference>
<dbReference type="InterPro" id="IPR036397">
    <property type="entry name" value="RNaseH_sf"/>
</dbReference>
<sequence>MFIPVAIDYEKAHRADKGVVTLSGGGATNVQVCSANSVKRVAAEMFIQFVINHTAHTLGLYTSASAIKQLIAGNPSLFANVHMYSVVQTAVKNDYEAARALRKKTVEKLQPTEERPRQRRDIVVATDASLARGDTRAAIAMISTYGKVQTRIRRVAGINEAELHAVQLAVAEYGKRAVNLHILTDSRYAFTTFECPPTTAKVHLHWVRGHNGNVLNEIADRAARFTRRNDAWKLPEMQEQMEDRLRDEIREIMKGKTPAEFIPTAGEDTCAA</sequence>
<dbReference type="EMBL" id="CP066007">
    <property type="protein sequence ID" value="QQB46816.1"/>
    <property type="molecule type" value="Genomic_DNA"/>
</dbReference>